<keyword evidence="1" id="KW-0732">Signal</keyword>
<accession>A0ABW5JBQ4</accession>
<evidence type="ECO:0000259" key="2">
    <source>
        <dbReference type="Pfam" id="PF05572"/>
    </source>
</evidence>
<dbReference type="NCBIfam" id="NF045639">
    <property type="entry name" value="GCX_COOH"/>
    <property type="match status" value="1"/>
</dbReference>
<feature type="domain" description="Peptidase M43 pregnancy-associated plasma-A" evidence="2">
    <location>
        <begin position="161"/>
        <end position="291"/>
    </location>
</feature>
<evidence type="ECO:0000313" key="4">
    <source>
        <dbReference type="EMBL" id="MFD2522969.1"/>
    </source>
</evidence>
<dbReference type="InterPro" id="IPR008754">
    <property type="entry name" value="Peptidase_M43"/>
</dbReference>
<dbReference type="InterPro" id="IPR045474">
    <property type="entry name" value="GEVED"/>
</dbReference>
<protein>
    <submittedName>
        <fullName evidence="4">3-coathanger stack domain-containing protein</fullName>
    </submittedName>
</protein>
<dbReference type="Gene3D" id="3.40.390.10">
    <property type="entry name" value="Collagenase (Catalytic Domain)"/>
    <property type="match status" value="1"/>
</dbReference>
<evidence type="ECO:0000256" key="1">
    <source>
        <dbReference type="SAM" id="SignalP"/>
    </source>
</evidence>
<feature type="signal peptide" evidence="1">
    <location>
        <begin position="1"/>
        <end position="21"/>
    </location>
</feature>
<evidence type="ECO:0000313" key="5">
    <source>
        <dbReference type="Proteomes" id="UP001597510"/>
    </source>
</evidence>
<keyword evidence="5" id="KW-1185">Reference proteome</keyword>
<reference evidence="5" key="1">
    <citation type="journal article" date="2019" name="Int. J. Syst. Evol. Microbiol.">
        <title>The Global Catalogue of Microorganisms (GCM) 10K type strain sequencing project: providing services to taxonomists for standard genome sequencing and annotation.</title>
        <authorList>
            <consortium name="The Broad Institute Genomics Platform"/>
            <consortium name="The Broad Institute Genome Sequencing Center for Infectious Disease"/>
            <person name="Wu L."/>
            <person name="Ma J."/>
        </authorList>
    </citation>
    <scope>NUCLEOTIDE SEQUENCE [LARGE SCALE GENOMIC DNA]</scope>
    <source>
        <strain evidence="5">KCTC 52344</strain>
    </source>
</reference>
<sequence>MKTLLTALLLTFYLSINTIYAQQLQCGTSGKIPYTASQQLLLENHKKQKSSTRKTAANDTTVYTIPVVFHIIISPENEGDFKIQRSNLERVIEEVNKKYRNIELLDGAGSDTRIQFKIAGDPDCEANYGIIRKNINLMPRTPDITTFDVGALRAYSRMDSAKYLNIYIYDISANQGGFGFFGNDAFLNLNLVSSDIVTHELGHVLFLHHTFEGDDYNQEQPGVYQCPGSDPVLEGDFVEDTDPHTRVQTIITETNPCTGRPLGYVGLNAMSYAFTVQGFTPKQGERMRMHLETFMPGWINSENTPMPDLTVNANVFCSNSSEIQLTASTYWLNYQWMRNNVDIPGATSRTYKATENGVYKLKVNLCNETIYSADVPVTTIGFPSMATACNFQDYGGLSPLIGITNVSFNTINRNSSTSYVDGRNYMDFSCTDTTTVAKGQTYPISVTSANDIPCYLNVYIDTNNDGDFTDNGELVYTATPAVVHNTNILIPENTTANTFARMRVIMALKPITSPCLLSSNVNAGGQAEDYRLLISTCPMNMSINSPFSGNIVRKAENSIVASNTIASGNVSYQAGKAIILQSGMSIEQGTVFKAEIKACL</sequence>
<feature type="chain" id="PRO_5047423453" evidence="1">
    <location>
        <begin position="22"/>
        <end position="600"/>
    </location>
</feature>
<proteinExistence type="predicted"/>
<dbReference type="SUPFAM" id="SSF55486">
    <property type="entry name" value="Metalloproteases ('zincins'), catalytic domain"/>
    <property type="match status" value="1"/>
</dbReference>
<organism evidence="4 5">
    <name type="scientific">Emticicia soli</name>
    <dbReference type="NCBI Taxonomy" id="2027878"/>
    <lineage>
        <taxon>Bacteria</taxon>
        <taxon>Pseudomonadati</taxon>
        <taxon>Bacteroidota</taxon>
        <taxon>Cytophagia</taxon>
        <taxon>Cytophagales</taxon>
        <taxon>Leadbetterellaceae</taxon>
        <taxon>Emticicia</taxon>
    </lineage>
</organism>
<dbReference type="Proteomes" id="UP001597510">
    <property type="component" value="Unassembled WGS sequence"/>
</dbReference>
<comment type="caution">
    <text evidence="4">The sequence shown here is derived from an EMBL/GenBank/DDBJ whole genome shotgun (WGS) entry which is preliminary data.</text>
</comment>
<dbReference type="RefSeq" id="WP_340240645.1">
    <property type="nucleotide sequence ID" value="NZ_JBBEWC010000023.1"/>
</dbReference>
<dbReference type="EMBL" id="JBHULC010000027">
    <property type="protein sequence ID" value="MFD2522969.1"/>
    <property type="molecule type" value="Genomic_DNA"/>
</dbReference>
<evidence type="ECO:0000259" key="3">
    <source>
        <dbReference type="Pfam" id="PF20009"/>
    </source>
</evidence>
<dbReference type="Pfam" id="PF05572">
    <property type="entry name" value="Peptidase_M43"/>
    <property type="match status" value="1"/>
</dbReference>
<dbReference type="Pfam" id="PF20009">
    <property type="entry name" value="GEVED"/>
    <property type="match status" value="1"/>
</dbReference>
<gene>
    <name evidence="4" type="ORF">ACFSR2_18885</name>
</gene>
<name>A0ABW5JBQ4_9BACT</name>
<feature type="domain" description="GEVED" evidence="3">
    <location>
        <begin position="455"/>
        <end position="532"/>
    </location>
</feature>
<dbReference type="InterPro" id="IPR055015">
    <property type="entry name" value="GCX_COOH"/>
</dbReference>
<dbReference type="InterPro" id="IPR024079">
    <property type="entry name" value="MetalloPept_cat_dom_sf"/>
</dbReference>